<reference evidence="1 2" key="1">
    <citation type="submission" date="2020-08" db="EMBL/GenBank/DDBJ databases">
        <title>Genomic Encyclopedia of Type Strains, Phase IV (KMG-IV): sequencing the most valuable type-strain genomes for metagenomic binning, comparative biology and taxonomic classification.</title>
        <authorList>
            <person name="Goeker M."/>
        </authorList>
    </citation>
    <scope>NUCLEOTIDE SEQUENCE [LARGE SCALE GENOMIC DNA]</scope>
    <source>
        <strain evidence="1 2">DSM 23562</strain>
    </source>
</reference>
<comment type="caution">
    <text evidence="1">The sequence shown here is derived from an EMBL/GenBank/DDBJ whole genome shotgun (WGS) entry which is preliminary data.</text>
</comment>
<gene>
    <name evidence="1" type="ORF">HNQ39_005966</name>
</gene>
<dbReference type="GO" id="GO:0042262">
    <property type="term" value="P:DNA protection"/>
    <property type="evidence" value="ECO:0007669"/>
    <property type="project" value="InterPro"/>
</dbReference>
<dbReference type="InterPro" id="IPR009951">
    <property type="entry name" value="Host-nuc_inhib_Gam"/>
</dbReference>
<sequence length="188" mass="21178">MENTIPTTLPTLSEETELPGGFVLDTHEKCDWFLSKLADFDAEEQKIKTRAAQIIAQMEAMIARNKTDRDAFQARFYQQFQQFVAQEIAADRKGRKSIIFFNGTAAFRTVPPALVVESPQDALTTARAVCPSAITKEEREKFDREAFLAYAKAHFESTGEILPGLKRTEEQERFSIKIAAPKESAETP</sequence>
<keyword evidence="2" id="KW-1185">Reference proteome</keyword>
<dbReference type="SUPFAM" id="SSF161266">
    <property type="entry name" value="Gam-like"/>
    <property type="match status" value="1"/>
</dbReference>
<dbReference type="EMBL" id="JACHGW010000015">
    <property type="protein sequence ID" value="MBB6054119.1"/>
    <property type="molecule type" value="Genomic_DNA"/>
</dbReference>
<dbReference type="RefSeq" id="WP_184204202.1">
    <property type="nucleotide sequence ID" value="NZ_JACHGW010000015.1"/>
</dbReference>
<organism evidence="1 2">
    <name type="scientific">Armatimonas rosea</name>
    <dbReference type="NCBI Taxonomy" id="685828"/>
    <lineage>
        <taxon>Bacteria</taxon>
        <taxon>Bacillati</taxon>
        <taxon>Armatimonadota</taxon>
        <taxon>Armatimonadia</taxon>
        <taxon>Armatimonadales</taxon>
        <taxon>Armatimonadaceae</taxon>
        <taxon>Armatimonas</taxon>
    </lineage>
</organism>
<name>A0A7W9SYC7_ARMRO</name>
<proteinExistence type="predicted"/>
<dbReference type="Proteomes" id="UP000520814">
    <property type="component" value="Unassembled WGS sequence"/>
</dbReference>
<dbReference type="Pfam" id="PF07352">
    <property type="entry name" value="Phage_Mu_Gam"/>
    <property type="match status" value="1"/>
</dbReference>
<accession>A0A7W9SYC7</accession>
<evidence type="ECO:0000313" key="1">
    <source>
        <dbReference type="EMBL" id="MBB6054119.1"/>
    </source>
</evidence>
<evidence type="ECO:0000313" key="2">
    <source>
        <dbReference type="Proteomes" id="UP000520814"/>
    </source>
</evidence>
<dbReference type="GO" id="GO:0003690">
    <property type="term" value="F:double-stranded DNA binding"/>
    <property type="evidence" value="ECO:0007669"/>
    <property type="project" value="InterPro"/>
</dbReference>
<dbReference type="AlphaFoldDB" id="A0A7W9SYC7"/>
<protein>
    <submittedName>
        <fullName evidence="1">Uncharacterized protein</fullName>
    </submittedName>
</protein>